<dbReference type="STRING" id="51240.A0A2I4FHB4"/>
<dbReference type="PROSITE" id="PS51032">
    <property type="entry name" value="AP2_ERF"/>
    <property type="match status" value="1"/>
</dbReference>
<dbReference type="GO" id="GO:0005634">
    <property type="term" value="C:nucleus"/>
    <property type="evidence" value="ECO:0007669"/>
    <property type="project" value="UniProtKB-SubCell"/>
</dbReference>
<dbReference type="InterPro" id="IPR044808">
    <property type="entry name" value="ERF_plant"/>
</dbReference>
<dbReference type="FunCoup" id="A0A2I4FHB4">
    <property type="interactions" value="154"/>
</dbReference>
<sequence length="247" mass="27740">MATPHESSVLDLIRQHLLGDFTSTDSFINSLSFSAPTAYCPQPIKHEAESPISESESHSPTSDPSLYHNPELEACYLERTASTFIFGSTRKPHASSTPKHDLPKEVGQSKSLEPAGRSSKKLSDCGDHHDQRRHYRGVRRRPWGKFAAEIRDPSRRGRRVWLGTFDTDVDAAKAYDCAAFKIRGRKAILNFPLEAGESAPNNFSGRKKRRENISLVEVAESDEVAAESWMIWDQVQEEEEELGESRA</sequence>
<evidence type="ECO:0000256" key="8">
    <source>
        <dbReference type="ARBA" id="ARBA00024343"/>
    </source>
</evidence>
<evidence type="ECO:0000256" key="2">
    <source>
        <dbReference type="ARBA" id="ARBA00022745"/>
    </source>
</evidence>
<evidence type="ECO:0000256" key="3">
    <source>
        <dbReference type="ARBA" id="ARBA00023015"/>
    </source>
</evidence>
<evidence type="ECO:0000256" key="1">
    <source>
        <dbReference type="ARBA" id="ARBA00004123"/>
    </source>
</evidence>
<gene>
    <name evidence="11" type="primary">LOC108998794</name>
</gene>
<dbReference type="InterPro" id="IPR016177">
    <property type="entry name" value="DNA-bd_dom_sf"/>
</dbReference>
<keyword evidence="5" id="KW-0010">Activator</keyword>
<keyword evidence="6" id="KW-0804">Transcription</keyword>
<dbReference type="GO" id="GO:0006950">
    <property type="term" value="P:response to stress"/>
    <property type="evidence" value="ECO:0007669"/>
    <property type="project" value="UniProtKB-ARBA"/>
</dbReference>
<dbReference type="Proteomes" id="UP000235220">
    <property type="component" value="Chromosome 11"/>
</dbReference>
<feature type="compositionally biased region" description="Low complexity" evidence="9">
    <location>
        <begin position="50"/>
        <end position="65"/>
    </location>
</feature>
<keyword evidence="3" id="KW-0805">Transcription regulation</keyword>
<evidence type="ECO:0000256" key="7">
    <source>
        <dbReference type="ARBA" id="ARBA00023242"/>
    </source>
</evidence>
<dbReference type="GO" id="GO:0009873">
    <property type="term" value="P:ethylene-activated signaling pathway"/>
    <property type="evidence" value="ECO:0007669"/>
    <property type="project" value="UniProtKB-KW"/>
</dbReference>
<dbReference type="GO" id="GO:0000976">
    <property type="term" value="F:transcription cis-regulatory region binding"/>
    <property type="evidence" value="ECO:0007669"/>
    <property type="project" value="UniProtKB-ARBA"/>
</dbReference>
<dbReference type="OrthoDB" id="674504at2759"/>
<dbReference type="Gramene" id="Jr11_24400_p1">
    <property type="protein sequence ID" value="cds.Jr11_24400_p1"/>
    <property type="gene ID" value="Jr11_24400"/>
</dbReference>
<dbReference type="SUPFAM" id="SSF54171">
    <property type="entry name" value="DNA-binding domain"/>
    <property type="match status" value="1"/>
</dbReference>
<feature type="compositionally biased region" description="Basic and acidic residues" evidence="9">
    <location>
        <begin position="121"/>
        <end position="130"/>
    </location>
</feature>
<dbReference type="PRINTS" id="PR00367">
    <property type="entry name" value="ETHRSPELEMNT"/>
</dbReference>
<dbReference type="KEGG" id="jre:108998794"/>
<comment type="subcellular location">
    <subcellularLocation>
        <location evidence="1">Nucleus</location>
    </subcellularLocation>
</comment>
<dbReference type="GO" id="GO:0003700">
    <property type="term" value="F:DNA-binding transcription factor activity"/>
    <property type="evidence" value="ECO:0007669"/>
    <property type="project" value="InterPro"/>
</dbReference>
<evidence type="ECO:0000256" key="4">
    <source>
        <dbReference type="ARBA" id="ARBA00023125"/>
    </source>
</evidence>
<organism evidence="10 11">
    <name type="scientific">Juglans regia</name>
    <name type="common">English walnut</name>
    <dbReference type="NCBI Taxonomy" id="51240"/>
    <lineage>
        <taxon>Eukaryota</taxon>
        <taxon>Viridiplantae</taxon>
        <taxon>Streptophyta</taxon>
        <taxon>Embryophyta</taxon>
        <taxon>Tracheophyta</taxon>
        <taxon>Spermatophyta</taxon>
        <taxon>Magnoliopsida</taxon>
        <taxon>eudicotyledons</taxon>
        <taxon>Gunneridae</taxon>
        <taxon>Pentapetalae</taxon>
        <taxon>rosids</taxon>
        <taxon>fabids</taxon>
        <taxon>Fagales</taxon>
        <taxon>Juglandaceae</taxon>
        <taxon>Juglans</taxon>
    </lineage>
</organism>
<evidence type="ECO:0000313" key="10">
    <source>
        <dbReference type="Proteomes" id="UP000235220"/>
    </source>
</evidence>
<evidence type="ECO:0000256" key="9">
    <source>
        <dbReference type="SAM" id="MobiDB-lite"/>
    </source>
</evidence>
<dbReference type="GeneID" id="108998794"/>
<keyword evidence="10" id="KW-1185">Reference proteome</keyword>
<keyword evidence="2" id="KW-0936">Ethylene signaling pathway</keyword>
<comment type="similarity">
    <text evidence="8">Belongs to the AP2/ERF transcription factor family. ERF subfamily.</text>
</comment>
<evidence type="ECO:0000256" key="6">
    <source>
        <dbReference type="ARBA" id="ARBA00023163"/>
    </source>
</evidence>
<evidence type="ECO:0000313" key="11">
    <source>
        <dbReference type="RefSeq" id="XP_018831042.1"/>
    </source>
</evidence>
<feature type="region of interest" description="Disordered" evidence="9">
    <location>
        <begin position="88"/>
        <end position="136"/>
    </location>
</feature>
<dbReference type="FunFam" id="3.30.730.10:FF:000001">
    <property type="entry name" value="Ethylene-responsive transcription factor 2"/>
    <property type="match status" value="1"/>
</dbReference>
<dbReference type="InterPro" id="IPR001471">
    <property type="entry name" value="AP2/ERF_dom"/>
</dbReference>
<protein>
    <submittedName>
        <fullName evidence="11">Ethylene-responsive transcription factor ERF106</fullName>
    </submittedName>
</protein>
<dbReference type="Gene3D" id="3.30.730.10">
    <property type="entry name" value="AP2/ERF domain"/>
    <property type="match status" value="1"/>
</dbReference>
<dbReference type="InterPro" id="IPR036955">
    <property type="entry name" value="AP2/ERF_dom_sf"/>
</dbReference>
<dbReference type="AlphaFoldDB" id="A0A2I4FHB4"/>
<dbReference type="PANTHER" id="PTHR31190">
    <property type="entry name" value="DNA-BINDING DOMAIN"/>
    <property type="match status" value="1"/>
</dbReference>
<feature type="region of interest" description="Disordered" evidence="9">
    <location>
        <begin position="47"/>
        <end position="67"/>
    </location>
</feature>
<proteinExistence type="inferred from homology"/>
<name>A0A2I4FHB4_JUGRE</name>
<dbReference type="SMART" id="SM00380">
    <property type="entry name" value="AP2"/>
    <property type="match status" value="1"/>
</dbReference>
<dbReference type="CDD" id="cd00018">
    <property type="entry name" value="AP2"/>
    <property type="match status" value="1"/>
</dbReference>
<keyword evidence="4" id="KW-0238">DNA-binding</keyword>
<reference evidence="11" key="1">
    <citation type="submission" date="2025-08" db="UniProtKB">
        <authorList>
            <consortium name="RefSeq"/>
        </authorList>
    </citation>
    <scope>IDENTIFICATION</scope>
    <source>
        <tissue evidence="11">Leaves</tissue>
    </source>
</reference>
<accession>A0A2I4FHB4</accession>
<dbReference type="PANTHER" id="PTHR31190:SF499">
    <property type="entry name" value="ETHYLENE-RESPONSIVE TRANSCRIPTION FACTOR ERF105"/>
    <property type="match status" value="1"/>
</dbReference>
<keyword evidence="7" id="KW-0539">Nucleus</keyword>
<dbReference type="Pfam" id="PF00847">
    <property type="entry name" value="AP2"/>
    <property type="match status" value="1"/>
</dbReference>
<dbReference type="RefSeq" id="XP_018831042.1">
    <property type="nucleotide sequence ID" value="XM_018975497.2"/>
</dbReference>
<evidence type="ECO:0000256" key="5">
    <source>
        <dbReference type="ARBA" id="ARBA00023159"/>
    </source>
</evidence>